<accession>A0A1S1YUU2</accession>
<dbReference type="EMBL" id="JRYR02000002">
    <property type="protein sequence ID" value="OHX64798.1"/>
    <property type="molecule type" value="Genomic_DNA"/>
</dbReference>
<comment type="catalytic activity">
    <reaction evidence="1">
        <text>Hydrolysis of terminal, non-reducing beta-D-mannose residues in beta-D-mannosides.</text>
        <dbReference type="EC" id="3.2.1.25"/>
    </reaction>
</comment>
<dbReference type="Pfam" id="PF00703">
    <property type="entry name" value="Glyco_hydro_2"/>
    <property type="match status" value="1"/>
</dbReference>
<feature type="domain" description="Beta-mannosidase-like galactose-binding" evidence="19">
    <location>
        <begin position="28"/>
        <end position="205"/>
    </location>
</feature>
<protein>
    <recommendedName>
        <fullName evidence="14">Beta-mannosidase B</fullName>
        <ecNumber evidence="6">3.2.1.25</ecNumber>
    </recommendedName>
    <alternativeName>
        <fullName evidence="15">Mannanase B</fullName>
    </alternativeName>
</protein>
<dbReference type="PANTHER" id="PTHR43730:SF1">
    <property type="entry name" value="BETA-MANNOSIDASE"/>
    <property type="match status" value="1"/>
</dbReference>
<dbReference type="GO" id="GO:0005764">
    <property type="term" value="C:lysosome"/>
    <property type="evidence" value="ECO:0007669"/>
    <property type="project" value="UniProtKB-SubCell"/>
</dbReference>
<evidence type="ECO:0000256" key="3">
    <source>
        <dbReference type="ARBA" id="ARBA00004613"/>
    </source>
</evidence>
<keyword evidence="9" id="KW-0378">Hydrolase</keyword>
<keyword evidence="10" id="KW-0325">Glycoprotein</keyword>
<feature type="domain" description="Mannosidase Ig/CBM-like" evidence="18">
    <location>
        <begin position="678"/>
        <end position="766"/>
    </location>
</feature>
<evidence type="ECO:0000259" key="17">
    <source>
        <dbReference type="Pfam" id="PF17753"/>
    </source>
</evidence>
<comment type="caution">
    <text evidence="20">The sequence shown here is derived from an EMBL/GenBank/DDBJ whole genome shotgun (WGS) entry which is preliminary data.</text>
</comment>
<comment type="subcellular location">
    <subcellularLocation>
        <location evidence="2">Lysosome</location>
    </subcellularLocation>
    <subcellularLocation>
        <location evidence="3">Secreted</location>
    </subcellularLocation>
</comment>
<evidence type="ECO:0000256" key="4">
    <source>
        <dbReference type="ARBA" id="ARBA00004740"/>
    </source>
</evidence>
<keyword evidence="12" id="KW-0326">Glycosidase</keyword>
<feature type="domain" description="Beta-mannosidase Ig-fold" evidence="17">
    <location>
        <begin position="770"/>
        <end position="845"/>
    </location>
</feature>
<evidence type="ECO:0000256" key="10">
    <source>
        <dbReference type="ARBA" id="ARBA00023180"/>
    </source>
</evidence>
<dbReference type="InterPro" id="IPR054593">
    <property type="entry name" value="Beta-mannosidase-like_N2"/>
</dbReference>
<gene>
    <name evidence="20" type="ORF">NH26_22805</name>
</gene>
<dbReference type="InterPro" id="IPR041447">
    <property type="entry name" value="Mannosidase_ig"/>
</dbReference>
<dbReference type="AlphaFoldDB" id="A0A1S1YUU2"/>
<evidence type="ECO:0000259" key="18">
    <source>
        <dbReference type="Pfam" id="PF17786"/>
    </source>
</evidence>
<keyword evidence="11" id="KW-0458">Lysosome</keyword>
<evidence type="ECO:0000259" key="16">
    <source>
        <dbReference type="Pfam" id="PF00703"/>
    </source>
</evidence>
<evidence type="ECO:0000256" key="9">
    <source>
        <dbReference type="ARBA" id="ARBA00022801"/>
    </source>
</evidence>
<keyword evidence="21" id="KW-1185">Reference proteome</keyword>
<organism evidence="20 21">
    <name type="scientific">Flammeovirga pacifica</name>
    <dbReference type="NCBI Taxonomy" id="915059"/>
    <lineage>
        <taxon>Bacteria</taxon>
        <taxon>Pseudomonadati</taxon>
        <taxon>Bacteroidota</taxon>
        <taxon>Cytophagia</taxon>
        <taxon>Cytophagales</taxon>
        <taxon>Flammeovirgaceae</taxon>
        <taxon>Flammeovirga</taxon>
    </lineage>
</organism>
<comment type="similarity">
    <text evidence="13">Belongs to the glycosyl hydrolase 2 family. Beta-mannosidase B subfamily.</text>
</comment>
<evidence type="ECO:0000256" key="2">
    <source>
        <dbReference type="ARBA" id="ARBA00004371"/>
    </source>
</evidence>
<evidence type="ECO:0000313" key="20">
    <source>
        <dbReference type="EMBL" id="OHX64798.1"/>
    </source>
</evidence>
<dbReference type="InterPro" id="IPR041625">
    <property type="entry name" value="Beta-mannosidase_Ig"/>
</dbReference>
<dbReference type="GO" id="GO:0004567">
    <property type="term" value="F:beta-mannosidase activity"/>
    <property type="evidence" value="ECO:0007669"/>
    <property type="project" value="UniProtKB-EC"/>
</dbReference>
<dbReference type="SUPFAM" id="SSF51445">
    <property type="entry name" value="(Trans)glycosidases"/>
    <property type="match status" value="1"/>
</dbReference>
<dbReference type="Pfam" id="PF17786">
    <property type="entry name" value="Mannosidase_ig"/>
    <property type="match status" value="1"/>
</dbReference>
<evidence type="ECO:0000256" key="14">
    <source>
        <dbReference type="ARBA" id="ARBA00041069"/>
    </source>
</evidence>
<dbReference type="FunFam" id="2.60.120.260:FF:000060">
    <property type="entry name" value="Probable beta-mannosidase"/>
    <property type="match status" value="1"/>
</dbReference>
<dbReference type="GO" id="GO:0005975">
    <property type="term" value="P:carbohydrate metabolic process"/>
    <property type="evidence" value="ECO:0007669"/>
    <property type="project" value="InterPro"/>
</dbReference>
<dbReference type="FunFam" id="3.20.20.80:FF:000050">
    <property type="entry name" value="Beta-mannosidase B"/>
    <property type="match status" value="1"/>
</dbReference>
<dbReference type="Gene3D" id="2.60.120.260">
    <property type="entry name" value="Galactose-binding domain-like"/>
    <property type="match status" value="1"/>
</dbReference>
<dbReference type="Pfam" id="PF22666">
    <property type="entry name" value="Glyco_hydro_2_N2"/>
    <property type="match status" value="1"/>
</dbReference>
<dbReference type="InterPro" id="IPR008979">
    <property type="entry name" value="Galactose-bd-like_sf"/>
</dbReference>
<evidence type="ECO:0000256" key="15">
    <source>
        <dbReference type="ARBA" id="ARBA00041614"/>
    </source>
</evidence>
<sequence>MTILPSCQMMNSNEQIPSVKTVLLNGKWCFKQADKQQWYDANVPSTVHTDLMHQSLIEDPYYRLNERDVQWIDKKNWSYKKEFNLEKHQLENENIELTFHGLDTYATVVLNATEIGKTDNMFRTWHFDVKEILKEGKNTLEVHFDSPIQRGLAELEANAYPLPAVNDQSEIGEVGENKVSIFTRKAGYHYGWDWGPRLVTSGIWRDVALNFWNKAKINHVLIKQKVNKEKATLTLLPEWSKKLENLHYKVKVNGEEVPVVLSSDQSIEITIEDPQLWWPANLGTPYLYEIEMEAFQENNLIDIFHQKVGVRTINIVQKKDEVGDGKSFYFEVNGRPVFAKGANYIPNDLFLPRVSDSTYQHIIQSALDANMNMLRVWGGGIYEDKRFYDLCDEMGILVWQDFMFACSMYPGNQAFLDNVKEEAIDNVKRLRNHASIALWCGNNEMEMAWAPHNPEAGWGWKEQYTKAQQKEIWENYEKIFHSILPQVVTEFTDEQFYWASSPTGGNQELATYEHSSGDMHYWGVWHGEHPFSDFRKYIGRFMSEYGFQSFPEFKSVQKYTLPEDYDIESEVMASHQRSGIGNLRIKKYMEDHYQVPIDFENFLYVGQLLQAESIYSAIQAHREKMPYCMGSLYWQINDCWPVASWSSMDYYGEWKALQYFAKEANKNTSLIVHDDQGEIEVKIASDIDIPNPTSLHLEIQDFEGNTIWQYSQKVKEIQSNTTELVFTEKVNSIIEDHKMENIVLISTLKVDDQLIDKDLHYFVLQKELYLPEAEVKVDFRKEDEQLIATFNSNHLVKNLFIEVNQDDVKLSDNYFDLLAGETVKVVITSRKGEKIDQHKIKLKHLIQTMRPQQ</sequence>
<dbReference type="Gene3D" id="2.60.40.10">
    <property type="entry name" value="Immunoglobulins"/>
    <property type="match status" value="3"/>
</dbReference>
<evidence type="ECO:0000256" key="6">
    <source>
        <dbReference type="ARBA" id="ARBA00012754"/>
    </source>
</evidence>
<evidence type="ECO:0000256" key="7">
    <source>
        <dbReference type="ARBA" id="ARBA00022525"/>
    </source>
</evidence>
<evidence type="ECO:0000256" key="12">
    <source>
        <dbReference type="ARBA" id="ARBA00023295"/>
    </source>
</evidence>
<keyword evidence="7" id="KW-0964">Secreted</keyword>
<dbReference type="Pfam" id="PF17753">
    <property type="entry name" value="Ig_mannosidase"/>
    <property type="match status" value="1"/>
</dbReference>
<evidence type="ECO:0000256" key="1">
    <source>
        <dbReference type="ARBA" id="ARBA00000829"/>
    </source>
</evidence>
<dbReference type="InterPro" id="IPR013783">
    <property type="entry name" value="Ig-like_fold"/>
</dbReference>
<dbReference type="SUPFAM" id="SSF49785">
    <property type="entry name" value="Galactose-binding domain-like"/>
    <property type="match status" value="1"/>
</dbReference>
<keyword evidence="8" id="KW-0732">Signal</keyword>
<name>A0A1S1YUU2_FLAPC</name>
<evidence type="ECO:0000256" key="5">
    <source>
        <dbReference type="ARBA" id="ARBA00011738"/>
    </source>
</evidence>
<evidence type="ECO:0000256" key="13">
    <source>
        <dbReference type="ARBA" id="ARBA00038429"/>
    </source>
</evidence>
<proteinExistence type="inferred from homology"/>
<evidence type="ECO:0000256" key="8">
    <source>
        <dbReference type="ARBA" id="ARBA00022729"/>
    </source>
</evidence>
<evidence type="ECO:0000256" key="11">
    <source>
        <dbReference type="ARBA" id="ARBA00023228"/>
    </source>
</evidence>
<dbReference type="STRING" id="915059.NH26_22805"/>
<dbReference type="InterPro" id="IPR017853">
    <property type="entry name" value="GH"/>
</dbReference>
<reference evidence="20 21" key="1">
    <citation type="journal article" date="2012" name="Int. J. Syst. Evol. Microbiol.">
        <title>Flammeovirga pacifica sp. nov., isolated from deep-sea sediment.</title>
        <authorList>
            <person name="Xu H."/>
            <person name="Fu Y."/>
            <person name="Yang N."/>
            <person name="Ding Z."/>
            <person name="Lai Q."/>
            <person name="Zeng R."/>
        </authorList>
    </citation>
    <scope>NUCLEOTIDE SEQUENCE [LARGE SCALE GENOMIC DNA]</scope>
    <source>
        <strain evidence="21">DSM 24597 / LMG 26175 / WPAGA1</strain>
    </source>
</reference>
<feature type="domain" description="Glycoside hydrolase family 2 immunoglobulin-like beta-sandwich" evidence="16">
    <location>
        <begin position="220"/>
        <end position="311"/>
    </location>
</feature>
<dbReference type="Gene3D" id="3.20.20.80">
    <property type="entry name" value="Glycosidases"/>
    <property type="match status" value="1"/>
</dbReference>
<evidence type="ECO:0000259" key="19">
    <source>
        <dbReference type="Pfam" id="PF22666"/>
    </source>
</evidence>
<dbReference type="GO" id="GO:0005576">
    <property type="term" value="C:extracellular region"/>
    <property type="evidence" value="ECO:0007669"/>
    <property type="project" value="UniProtKB-SubCell"/>
</dbReference>
<evidence type="ECO:0000313" key="21">
    <source>
        <dbReference type="Proteomes" id="UP000179797"/>
    </source>
</evidence>
<dbReference type="Proteomes" id="UP000179797">
    <property type="component" value="Unassembled WGS sequence"/>
</dbReference>
<dbReference type="SUPFAM" id="SSF49303">
    <property type="entry name" value="beta-Galactosidase/glucuronidase domain"/>
    <property type="match status" value="3"/>
</dbReference>
<dbReference type="PANTHER" id="PTHR43730">
    <property type="entry name" value="BETA-MANNOSIDASE"/>
    <property type="match status" value="1"/>
</dbReference>
<comment type="subunit">
    <text evidence="5">Homodimer.</text>
</comment>
<dbReference type="EC" id="3.2.1.25" evidence="6"/>
<dbReference type="InterPro" id="IPR050887">
    <property type="entry name" value="Beta-mannosidase_GH2"/>
</dbReference>
<dbReference type="GO" id="GO:0006516">
    <property type="term" value="P:glycoprotein catabolic process"/>
    <property type="evidence" value="ECO:0007669"/>
    <property type="project" value="TreeGrafter"/>
</dbReference>
<dbReference type="InterPro" id="IPR006102">
    <property type="entry name" value="Ig-like_GH2"/>
</dbReference>
<dbReference type="InterPro" id="IPR036156">
    <property type="entry name" value="Beta-gal/glucu_dom_sf"/>
</dbReference>
<comment type="pathway">
    <text evidence="4">Glycan metabolism; N-glycan degradation.</text>
</comment>